<dbReference type="InterPro" id="IPR010861">
    <property type="entry name" value="DUF1492"/>
</dbReference>
<accession>A0ABW7DKG4</accession>
<sequence>MTATEYLESIRRLDVRLRMKEKERACVEQDICSIQAIDYSKDHVSGTHTADIADKITRLDDIIAEIEREWDELINRRAAARRLIRTMPDGIGQELLIAVYVRARDIHEVADDMHVSRSQFYRMRMAAIQEFAPYYHKLGQIGTP</sequence>
<reference evidence="1 2" key="1">
    <citation type="submission" date="2024-10" db="EMBL/GenBank/DDBJ databases">
        <authorList>
            <person name="Sang B.-I."/>
            <person name="Prabhaharan D."/>
        </authorList>
    </citation>
    <scope>NUCLEOTIDE SEQUENCE [LARGE SCALE GENOMIC DNA]</scope>
    <source>
        <strain evidence="1 2">MH</strain>
    </source>
</reference>
<dbReference type="Pfam" id="PF07374">
    <property type="entry name" value="DUF1492"/>
    <property type="match status" value="1"/>
</dbReference>
<organism evidence="1 2">
    <name type="scientific">Megasphaera hexanoica</name>
    <dbReference type="NCBI Taxonomy" id="1675036"/>
    <lineage>
        <taxon>Bacteria</taxon>
        <taxon>Bacillati</taxon>
        <taxon>Bacillota</taxon>
        <taxon>Negativicutes</taxon>
        <taxon>Veillonellales</taxon>
        <taxon>Veillonellaceae</taxon>
        <taxon>Megasphaera</taxon>
    </lineage>
</organism>
<protein>
    <submittedName>
        <fullName evidence="1">DUF1492 domain-containing protein</fullName>
    </submittedName>
</protein>
<dbReference type="EMBL" id="JBIEKR010000001">
    <property type="protein sequence ID" value="MFG6271639.1"/>
    <property type="molecule type" value="Genomic_DNA"/>
</dbReference>
<gene>
    <name evidence="1" type="ORF">ACGTZG_00365</name>
</gene>
<keyword evidence="2" id="KW-1185">Reference proteome</keyword>
<dbReference type="RefSeq" id="WP_113855913.1">
    <property type="nucleotide sequence ID" value="NZ_CP011940.1"/>
</dbReference>
<evidence type="ECO:0000313" key="1">
    <source>
        <dbReference type="EMBL" id="MFG6271639.1"/>
    </source>
</evidence>
<name>A0ABW7DKG4_9FIRM</name>
<dbReference type="Proteomes" id="UP001605989">
    <property type="component" value="Unassembled WGS sequence"/>
</dbReference>
<evidence type="ECO:0000313" key="2">
    <source>
        <dbReference type="Proteomes" id="UP001605989"/>
    </source>
</evidence>
<comment type="caution">
    <text evidence="1">The sequence shown here is derived from an EMBL/GenBank/DDBJ whole genome shotgun (WGS) entry which is preliminary data.</text>
</comment>
<proteinExistence type="predicted"/>